<protein>
    <submittedName>
        <fullName evidence="1">Putative tick transposon</fullName>
    </submittedName>
</protein>
<dbReference type="EMBL" id="GFAC01007850">
    <property type="protein sequence ID" value="JAT91338.1"/>
    <property type="molecule type" value="mRNA"/>
</dbReference>
<organism evidence="1">
    <name type="scientific">Amblyomma aureolatum</name>
    <dbReference type="NCBI Taxonomy" id="187763"/>
    <lineage>
        <taxon>Eukaryota</taxon>
        <taxon>Metazoa</taxon>
        <taxon>Ecdysozoa</taxon>
        <taxon>Arthropoda</taxon>
        <taxon>Chelicerata</taxon>
        <taxon>Arachnida</taxon>
        <taxon>Acari</taxon>
        <taxon>Parasitiformes</taxon>
        <taxon>Ixodida</taxon>
        <taxon>Ixodoidea</taxon>
        <taxon>Ixodidae</taxon>
        <taxon>Amblyomminae</taxon>
        <taxon>Amblyomma</taxon>
    </lineage>
</organism>
<sequence>LNYCQLAWAPTTKENVQKLHILQKRFLRTVENVHSRFHTCELFLKYNVMPIMTMYDYRLSKLYKQEVKNGGTFLKQLANLQNNTPSHVTRYSEYWNVKTYRTTYGHQTLQNQLPRLLNKLNRKNVQLEIYTFKEIRKYFMSKWSCPIVTDNP</sequence>
<dbReference type="AlphaFoldDB" id="A0A1E1WWG9"/>
<proteinExistence type="evidence at transcript level"/>
<reference evidence="1" key="1">
    <citation type="journal article" date="2017" name="Front. Cell. Infect. Microbiol.">
        <title>The Distinct Transcriptional Response of the Midgut of Amblyomma sculptum and Amblyomma aureolatum Ticks to Rickettsia rickettsii Correlates to Their Differences in Susceptibility to Infection.</title>
        <authorList>
            <person name="Martins L.A."/>
            <person name="Galletti M.F.B.M."/>
            <person name="Ribeiro J.M."/>
            <person name="Fujita A."/>
            <person name="Costa F.B."/>
            <person name="Labruna M.B."/>
            <person name="Daffre S."/>
            <person name="Fogaca A.C."/>
        </authorList>
    </citation>
    <scope>NUCLEOTIDE SEQUENCE</scope>
</reference>
<evidence type="ECO:0000313" key="1">
    <source>
        <dbReference type="EMBL" id="JAT91338.1"/>
    </source>
</evidence>
<feature type="non-terminal residue" evidence="1">
    <location>
        <position position="1"/>
    </location>
</feature>
<name>A0A1E1WWG9_9ACAR</name>
<accession>A0A1E1WWG9</accession>